<feature type="signal peptide" evidence="1">
    <location>
        <begin position="1"/>
        <end position="18"/>
    </location>
</feature>
<evidence type="ECO:0000313" key="3">
    <source>
        <dbReference type="Proteomes" id="UP000216207"/>
    </source>
</evidence>
<protein>
    <submittedName>
        <fullName evidence="2">Uncharacterized protein</fullName>
    </submittedName>
</protein>
<evidence type="ECO:0000313" key="2">
    <source>
        <dbReference type="EMBL" id="PAE88696.1"/>
    </source>
</evidence>
<accession>A0A268NYU9</accession>
<gene>
    <name evidence="2" type="ORF">CHH72_12020</name>
</gene>
<feature type="chain" id="PRO_5012989844" evidence="1">
    <location>
        <begin position="19"/>
        <end position="64"/>
    </location>
</feature>
<comment type="caution">
    <text evidence="2">The sequence shown here is derived from an EMBL/GenBank/DDBJ whole genome shotgun (WGS) entry which is preliminary data.</text>
</comment>
<dbReference type="Proteomes" id="UP000216207">
    <property type="component" value="Unassembled WGS sequence"/>
</dbReference>
<keyword evidence="1" id="KW-0732">Signal</keyword>
<dbReference type="EMBL" id="NPCC01000013">
    <property type="protein sequence ID" value="PAE88696.1"/>
    <property type="molecule type" value="Genomic_DNA"/>
</dbReference>
<proteinExistence type="predicted"/>
<name>A0A268NYU9_SHOCL</name>
<dbReference type="AlphaFoldDB" id="A0A268NYU9"/>
<organism evidence="2 3">
    <name type="scientific">Shouchella clausii</name>
    <name type="common">Alkalihalobacillus clausii</name>
    <dbReference type="NCBI Taxonomy" id="79880"/>
    <lineage>
        <taxon>Bacteria</taxon>
        <taxon>Bacillati</taxon>
        <taxon>Bacillota</taxon>
        <taxon>Bacilli</taxon>
        <taxon>Bacillales</taxon>
        <taxon>Bacillaceae</taxon>
        <taxon>Shouchella</taxon>
    </lineage>
</organism>
<reference evidence="2 3" key="1">
    <citation type="submission" date="2017-07" db="EMBL/GenBank/DDBJ databases">
        <title>Isolation and whole genome analysis of endospore-forming bacteria from heroin.</title>
        <authorList>
            <person name="Kalinowski J."/>
            <person name="Ahrens B."/>
            <person name="Al-Dilaimi A."/>
            <person name="Winkler A."/>
            <person name="Wibberg D."/>
            <person name="Schleenbecker U."/>
            <person name="Ruckert C."/>
            <person name="Wolfel R."/>
            <person name="Grass G."/>
        </authorList>
    </citation>
    <scope>NUCLEOTIDE SEQUENCE [LARGE SCALE GENOMIC DNA]</scope>
    <source>
        <strain evidence="2 3">7539</strain>
    </source>
</reference>
<sequence>MILAFALCLTLIAYAARANTKTQKLNEQAIKNAQEFHNKSISLLEQILETEKQVLEELRNKQHN</sequence>
<evidence type="ECO:0000256" key="1">
    <source>
        <dbReference type="SAM" id="SignalP"/>
    </source>
</evidence>
<dbReference type="RefSeq" id="WP_095326685.1">
    <property type="nucleotide sequence ID" value="NZ_NPCC01000013.1"/>
</dbReference>